<dbReference type="InterPro" id="IPR036723">
    <property type="entry name" value="Alpha-catenin/vinculin-like_sf"/>
</dbReference>
<evidence type="ECO:0000256" key="4">
    <source>
        <dbReference type="ARBA" id="ARBA00023203"/>
    </source>
</evidence>
<dbReference type="STRING" id="246404.A0A507FDS7"/>
<dbReference type="GO" id="GO:0005737">
    <property type="term" value="C:cytoplasm"/>
    <property type="evidence" value="ECO:0007669"/>
    <property type="project" value="UniProtKB-SubCell"/>
</dbReference>
<gene>
    <name evidence="5" type="ORF">CcCBS67573_g04997</name>
</gene>
<keyword evidence="3" id="KW-0963">Cytoplasm</keyword>
<evidence type="ECO:0000256" key="2">
    <source>
        <dbReference type="ARBA" id="ARBA00008376"/>
    </source>
</evidence>
<comment type="similarity">
    <text evidence="2">Belongs to the vinculin/alpha-catenin family.</text>
</comment>
<dbReference type="SUPFAM" id="SSF47220">
    <property type="entry name" value="alpha-catenin/vinculin-like"/>
    <property type="match status" value="2"/>
</dbReference>
<evidence type="ECO:0000313" key="6">
    <source>
        <dbReference type="Proteomes" id="UP000320333"/>
    </source>
</evidence>
<proteinExistence type="inferred from homology"/>
<dbReference type="Proteomes" id="UP000320333">
    <property type="component" value="Unassembled WGS sequence"/>
</dbReference>
<sequence>MHTKTSKAVIGPLADAVSSLVLIISDAEINKAAMPDLTALAKIVDDQIAHLTAVGLKISSQAAATDAQLSVEMPDACSQVKKSSDLLLAGTEVLAKDAYSSAGRNSLLDGVKGILRNTANILTIMDDLEVRKLLTSMAHIRTFLSTISDQENALSTETDPTEIAKLENAWVVTVATYSQTFTAFLQQCHKRVVEIIDQSLQVRLESAISTLAKESPLLLSACRVVVTRIGVARSKYLLTSTLQRMNAVLDEIETVIKIRPDDDVFNFDSTAEEQRTKTVDSVIHNIRFVIASKGTNIQPLVTEYNDITNSVYTGTKRVMNLVPDASQRSLIQSQLEAILKADVETTTALKALVLRPDYTQAQQDVNRCLNQSINAHNLLKFVRNRVLVGTLASSYAMLSDPSGNPHTYIGAVFDASMKGNRGKLPTAISNFEAETHRWMNLCTSVLDLCPTASLQISLEARNCIRNIEGTLPMISASAHLNVLQHTDPNANQNLELVGKRWVDGMQSGLIVARESFTPFEIVSGLQQCFAQHGDGLEAACAANDAEGALMQTAACLSTASQLATVVRRSTTAVSDLAYKNSLELRVQEMEKVLPQFTLKAKQILDTKKVGDVLDMHNCIKETALRFSAIEDLMRMRYDTAISAGVLAEATNAGDEKSLAVEGISVQILEHAGDTVVLDEEPPRLMPEAEAKLDPIQAAAQEIKVEASNWSPKENPIVDASIKISDHLSTLAKLHKLLLKDPTSTTAAESKRSFIQAAKQIHTECLKIVASAKPIADRCSDARLQKQLYSSLQWIENLAQQLKIVAAVKTSAPLDTDRDQQLVTCAKNVMVAVKNCIRDSEAGTLRLSPDVSSVAAGENGRGNHVAGGHSKALKGKAAVPPIVKFKRNVYRKKVA</sequence>
<reference evidence="5 6" key="1">
    <citation type="journal article" date="2019" name="Sci. Rep.">
        <title>Comparative genomics of chytrid fungi reveal insights into the obligate biotrophic and pathogenic lifestyle of Synchytrium endobioticum.</title>
        <authorList>
            <person name="van de Vossenberg B.T.L.H."/>
            <person name="Warris S."/>
            <person name="Nguyen H.D.T."/>
            <person name="van Gent-Pelzer M.P.E."/>
            <person name="Joly D.L."/>
            <person name="van de Geest H.C."/>
            <person name="Bonants P.J.M."/>
            <person name="Smith D.S."/>
            <person name="Levesque C.A."/>
            <person name="van der Lee T.A.J."/>
        </authorList>
    </citation>
    <scope>NUCLEOTIDE SEQUENCE [LARGE SCALE GENOMIC DNA]</scope>
    <source>
        <strain evidence="5 6">CBS 675.73</strain>
    </source>
</reference>
<evidence type="ECO:0000313" key="5">
    <source>
        <dbReference type="EMBL" id="TPX73740.1"/>
    </source>
</evidence>
<dbReference type="OrthoDB" id="29742at2759"/>
<dbReference type="PANTHER" id="PTHR46180">
    <property type="entry name" value="VINCULIN"/>
    <property type="match status" value="1"/>
</dbReference>
<keyword evidence="4" id="KW-0009">Actin-binding</keyword>
<dbReference type="AlphaFoldDB" id="A0A507FDS7"/>
<organism evidence="5 6">
    <name type="scientific">Chytriomyces confervae</name>
    <dbReference type="NCBI Taxonomy" id="246404"/>
    <lineage>
        <taxon>Eukaryota</taxon>
        <taxon>Fungi</taxon>
        <taxon>Fungi incertae sedis</taxon>
        <taxon>Chytridiomycota</taxon>
        <taxon>Chytridiomycota incertae sedis</taxon>
        <taxon>Chytridiomycetes</taxon>
        <taxon>Chytridiales</taxon>
        <taxon>Chytriomycetaceae</taxon>
        <taxon>Chytriomyces</taxon>
    </lineage>
</organism>
<comment type="subcellular location">
    <subcellularLocation>
        <location evidence="1">Cytoplasm</location>
    </subcellularLocation>
</comment>
<dbReference type="GO" id="GO:0007155">
    <property type="term" value="P:cell adhesion"/>
    <property type="evidence" value="ECO:0007669"/>
    <property type="project" value="InterPro"/>
</dbReference>
<accession>A0A507FDS7</accession>
<dbReference type="InterPro" id="IPR017997">
    <property type="entry name" value="Vinculin"/>
</dbReference>
<keyword evidence="6" id="KW-1185">Reference proteome</keyword>
<evidence type="ECO:0000256" key="1">
    <source>
        <dbReference type="ARBA" id="ARBA00004496"/>
    </source>
</evidence>
<dbReference type="InterPro" id="IPR006077">
    <property type="entry name" value="Vinculin/catenin"/>
</dbReference>
<dbReference type="GO" id="GO:0051015">
    <property type="term" value="F:actin filament binding"/>
    <property type="evidence" value="ECO:0007669"/>
    <property type="project" value="InterPro"/>
</dbReference>
<comment type="caution">
    <text evidence="5">The sequence shown here is derived from an EMBL/GenBank/DDBJ whole genome shotgun (WGS) entry which is preliminary data.</text>
</comment>
<evidence type="ECO:0008006" key="7">
    <source>
        <dbReference type="Google" id="ProtNLM"/>
    </source>
</evidence>
<dbReference type="Pfam" id="PF01044">
    <property type="entry name" value="Vinculin"/>
    <property type="match status" value="1"/>
</dbReference>
<protein>
    <recommendedName>
        <fullName evidence="7">Vinculin</fullName>
    </recommendedName>
</protein>
<dbReference type="Gene3D" id="1.20.120.810">
    <property type="entry name" value="Vinculin, Vh2 four-helix bundle"/>
    <property type="match status" value="1"/>
</dbReference>
<evidence type="ECO:0000256" key="3">
    <source>
        <dbReference type="ARBA" id="ARBA00022490"/>
    </source>
</evidence>
<dbReference type="EMBL" id="QEAP01000167">
    <property type="protein sequence ID" value="TPX73740.1"/>
    <property type="molecule type" value="Genomic_DNA"/>
</dbReference>
<dbReference type="Gene3D" id="1.20.120.230">
    <property type="entry name" value="Alpha-catenin/vinculin-like"/>
    <property type="match status" value="1"/>
</dbReference>
<name>A0A507FDS7_9FUNG</name>